<dbReference type="RefSeq" id="WP_157482194.1">
    <property type="nucleotide sequence ID" value="NZ_WOWP01000016.1"/>
</dbReference>
<dbReference type="InterPro" id="IPR036280">
    <property type="entry name" value="Multihaem_cyt_sf"/>
</dbReference>
<dbReference type="AlphaFoldDB" id="A0A6N8HBE4"/>
<sequence>MKKHISLKIYLYLYLIIAFSSCGKDDSEEYSIIPTPSPVVLDLEAVPYPKLSDYNFFDGEIKNLNPVKGVVPYDLNSTLFTDYALKKRFVWMPENVKASYVSDDDILNFPDGAVLIKNFYYNNIQPDNSTRIIETRLMIKKGGKWIFANYVWNNEQTEALYNMNGGFTNITWLQDSEIKTTNYRIPSKLECYTCHKSQQDSVPIGPKPQNLNKLFDYSDGTKNQLNKWIEHGYLENNLPQNITASIDWTDETQPLELRVRSYLDINCAHCHREGSHCDYRPIRLAFSETITPSNLGICVEPQEFINNSLKHIISQGSTEKSEMYYRLNSVMENERMPLLGRTIQHTEALELMEEWINSMEEPCP</sequence>
<dbReference type="Proteomes" id="UP000433945">
    <property type="component" value="Unassembled WGS sequence"/>
</dbReference>
<protein>
    <recommendedName>
        <fullName evidence="4">Repeat protein (TIGR03806 family)</fullName>
    </recommendedName>
</protein>
<reference evidence="2 3" key="1">
    <citation type="submission" date="2019-12" db="EMBL/GenBank/DDBJ databases">
        <authorList>
            <person name="Sun J.-Q."/>
        </authorList>
    </citation>
    <scope>NUCLEOTIDE SEQUENCE [LARGE SCALE GENOMIC DNA]</scope>
    <source>
        <strain evidence="2 3">JCM 17928</strain>
    </source>
</reference>
<evidence type="ECO:0000256" key="1">
    <source>
        <dbReference type="SAM" id="SignalP"/>
    </source>
</evidence>
<accession>A0A6N8HBE4</accession>
<evidence type="ECO:0000313" key="3">
    <source>
        <dbReference type="Proteomes" id="UP000433945"/>
    </source>
</evidence>
<dbReference type="PROSITE" id="PS51257">
    <property type="entry name" value="PROKAR_LIPOPROTEIN"/>
    <property type="match status" value="1"/>
</dbReference>
<feature type="signal peptide" evidence="1">
    <location>
        <begin position="1"/>
        <end position="23"/>
    </location>
</feature>
<feature type="chain" id="PRO_5026811032" description="Repeat protein (TIGR03806 family)" evidence="1">
    <location>
        <begin position="24"/>
        <end position="364"/>
    </location>
</feature>
<name>A0A6N8HBE4_9FLAO</name>
<proteinExistence type="predicted"/>
<comment type="caution">
    <text evidence="2">The sequence shown here is derived from an EMBL/GenBank/DDBJ whole genome shotgun (WGS) entry which is preliminary data.</text>
</comment>
<evidence type="ECO:0000313" key="2">
    <source>
        <dbReference type="EMBL" id="MUV03263.1"/>
    </source>
</evidence>
<gene>
    <name evidence="2" type="ORF">GN157_06030</name>
</gene>
<dbReference type="SUPFAM" id="SSF48695">
    <property type="entry name" value="Multiheme cytochromes"/>
    <property type="match status" value="1"/>
</dbReference>
<organism evidence="2 3">
    <name type="scientific">Flavobacterium rakeshii</name>
    <dbReference type="NCBI Taxonomy" id="1038845"/>
    <lineage>
        <taxon>Bacteria</taxon>
        <taxon>Pseudomonadati</taxon>
        <taxon>Bacteroidota</taxon>
        <taxon>Flavobacteriia</taxon>
        <taxon>Flavobacteriales</taxon>
        <taxon>Flavobacteriaceae</taxon>
        <taxon>Flavobacterium</taxon>
    </lineage>
</organism>
<keyword evidence="1" id="KW-0732">Signal</keyword>
<dbReference type="EMBL" id="WOWP01000016">
    <property type="protein sequence ID" value="MUV03263.1"/>
    <property type="molecule type" value="Genomic_DNA"/>
</dbReference>
<keyword evidence="3" id="KW-1185">Reference proteome</keyword>
<dbReference type="OrthoDB" id="338827at2"/>
<evidence type="ECO:0008006" key="4">
    <source>
        <dbReference type="Google" id="ProtNLM"/>
    </source>
</evidence>